<keyword evidence="4" id="KW-0547">Nucleotide-binding</keyword>
<gene>
    <name evidence="12" type="ordered locus">AXX17_At5g06000</name>
</gene>
<protein>
    <recommendedName>
        <fullName evidence="2">lysine--tRNA ligase</fullName>
        <ecNumber evidence="2">6.1.1.6</ecNumber>
    </recommendedName>
    <alternativeName>
        <fullName evidence="8">Lysyl-tRNA synthetase</fullName>
    </alternativeName>
</protein>
<keyword evidence="5" id="KW-0067">ATP-binding</keyword>
<comment type="catalytic activity">
    <reaction evidence="9">
        <text>tRNA(Lys) + L-lysine + ATP = L-lysyl-tRNA(Lys) + AMP + diphosphate</text>
        <dbReference type="Rhea" id="RHEA:20792"/>
        <dbReference type="Rhea" id="RHEA-COMP:9696"/>
        <dbReference type="Rhea" id="RHEA-COMP:9697"/>
        <dbReference type="ChEBI" id="CHEBI:30616"/>
        <dbReference type="ChEBI" id="CHEBI:32551"/>
        <dbReference type="ChEBI" id="CHEBI:33019"/>
        <dbReference type="ChEBI" id="CHEBI:78442"/>
        <dbReference type="ChEBI" id="CHEBI:78529"/>
        <dbReference type="ChEBI" id="CHEBI:456215"/>
        <dbReference type="EC" id="6.1.1.6"/>
    </reaction>
</comment>
<dbReference type="Gene3D" id="2.40.50.140">
    <property type="entry name" value="Nucleic acid-binding proteins"/>
    <property type="match status" value="1"/>
</dbReference>
<reference evidence="13" key="1">
    <citation type="journal article" date="2016" name="Proc. Natl. Acad. Sci. U.S.A.">
        <title>Chromosome-level assembly of Arabidopsis thaliana Ler reveals the extent of translocation and inversion polymorphisms.</title>
        <authorList>
            <person name="Zapata L."/>
            <person name="Ding J."/>
            <person name="Willing E.M."/>
            <person name="Hartwig B."/>
            <person name="Bezdan D."/>
            <person name="Jiao W.B."/>
            <person name="Patel V."/>
            <person name="Velikkakam James G."/>
            <person name="Koornneef M."/>
            <person name="Ossowski S."/>
            <person name="Schneeberger K."/>
        </authorList>
    </citation>
    <scope>NUCLEOTIDE SEQUENCE [LARGE SCALE GENOMIC DNA]</scope>
    <source>
        <strain evidence="13">cv. Landsberg erecta</strain>
    </source>
</reference>
<dbReference type="EMBL" id="LUHQ01000005">
    <property type="protein sequence ID" value="OAO95909.1"/>
    <property type="molecule type" value="Genomic_DNA"/>
</dbReference>
<evidence type="ECO:0000256" key="8">
    <source>
        <dbReference type="ARBA" id="ARBA00030563"/>
    </source>
</evidence>
<feature type="compositionally biased region" description="Low complexity" evidence="10">
    <location>
        <begin position="37"/>
        <end position="47"/>
    </location>
</feature>
<dbReference type="InterPro" id="IPR012340">
    <property type="entry name" value="NA-bd_OB-fold"/>
</dbReference>
<evidence type="ECO:0000259" key="11">
    <source>
        <dbReference type="Pfam" id="PF01336"/>
    </source>
</evidence>
<dbReference type="InterPro" id="IPR004365">
    <property type="entry name" value="NA-bd_OB_tRNA"/>
</dbReference>
<dbReference type="PANTHER" id="PTHR42918:SF9">
    <property type="entry name" value="LYSINE--TRNA LIGASE"/>
    <property type="match status" value="1"/>
</dbReference>
<feature type="domain" description="OB" evidence="11">
    <location>
        <begin position="110"/>
        <end position="191"/>
    </location>
</feature>
<dbReference type="PANTHER" id="PTHR42918">
    <property type="entry name" value="LYSYL-TRNA SYNTHETASE"/>
    <property type="match status" value="1"/>
</dbReference>
<evidence type="ECO:0000313" key="13">
    <source>
        <dbReference type="Proteomes" id="UP000078284"/>
    </source>
</evidence>
<dbReference type="Proteomes" id="UP000078284">
    <property type="component" value="Chromosome 5"/>
</dbReference>
<proteinExistence type="inferred from homology"/>
<dbReference type="GO" id="GO:0006412">
    <property type="term" value="P:translation"/>
    <property type="evidence" value="ECO:0007669"/>
    <property type="project" value="UniProtKB-KW"/>
</dbReference>
<evidence type="ECO:0000256" key="5">
    <source>
        <dbReference type="ARBA" id="ARBA00022840"/>
    </source>
</evidence>
<feature type="compositionally biased region" description="Basic and acidic residues" evidence="10">
    <location>
        <begin position="12"/>
        <end position="35"/>
    </location>
</feature>
<evidence type="ECO:0000256" key="9">
    <source>
        <dbReference type="ARBA" id="ARBA00048573"/>
    </source>
</evidence>
<evidence type="ECO:0000256" key="7">
    <source>
        <dbReference type="ARBA" id="ARBA00023146"/>
    </source>
</evidence>
<dbReference type="EC" id="6.1.1.6" evidence="2"/>
<evidence type="ECO:0000256" key="10">
    <source>
        <dbReference type="SAM" id="MobiDB-lite"/>
    </source>
</evidence>
<dbReference type="ExpressionAtlas" id="A0A178UPW1">
    <property type="expression patterns" value="baseline and differential"/>
</dbReference>
<evidence type="ECO:0000256" key="2">
    <source>
        <dbReference type="ARBA" id="ARBA00013166"/>
    </source>
</evidence>
<keyword evidence="3" id="KW-0436">Ligase</keyword>
<feature type="region of interest" description="Disordered" evidence="10">
    <location>
        <begin position="1"/>
        <end position="52"/>
    </location>
</feature>
<evidence type="ECO:0000256" key="6">
    <source>
        <dbReference type="ARBA" id="ARBA00022917"/>
    </source>
</evidence>
<dbReference type="Pfam" id="PF01336">
    <property type="entry name" value="tRNA_anti-codon"/>
    <property type="match status" value="1"/>
</dbReference>
<dbReference type="InterPro" id="IPR044136">
    <property type="entry name" value="Lys-tRNA-ligase_II_N"/>
</dbReference>
<dbReference type="SUPFAM" id="SSF50249">
    <property type="entry name" value="Nucleic acid-binding proteins"/>
    <property type="match status" value="1"/>
</dbReference>
<dbReference type="GO" id="GO:0004824">
    <property type="term" value="F:lysine-tRNA ligase activity"/>
    <property type="evidence" value="ECO:0007669"/>
    <property type="project" value="UniProtKB-EC"/>
</dbReference>
<dbReference type="CDD" id="cd04322">
    <property type="entry name" value="LysRS_N"/>
    <property type="match status" value="1"/>
</dbReference>
<comment type="similarity">
    <text evidence="1">Belongs to the class-II aminoacyl-tRNA synthetase family.</text>
</comment>
<keyword evidence="7" id="KW-0030">Aminoacyl-tRNA synthetase</keyword>
<dbReference type="GO" id="GO:0005524">
    <property type="term" value="F:ATP binding"/>
    <property type="evidence" value="ECO:0007669"/>
    <property type="project" value="UniProtKB-KW"/>
</dbReference>
<evidence type="ECO:0000256" key="1">
    <source>
        <dbReference type="ARBA" id="ARBA00008226"/>
    </source>
</evidence>
<evidence type="ECO:0000256" key="3">
    <source>
        <dbReference type="ARBA" id="ARBA00022598"/>
    </source>
</evidence>
<name>A0A178UPW1_ARATH</name>
<dbReference type="GO" id="GO:0003676">
    <property type="term" value="F:nucleic acid binding"/>
    <property type="evidence" value="ECO:0007669"/>
    <property type="project" value="InterPro"/>
</dbReference>
<accession>A0A178UPW1</accession>
<dbReference type="FunFam" id="2.40.50.140:FF:000050">
    <property type="entry name" value="Lysine--tRNA ligase"/>
    <property type="match status" value="1"/>
</dbReference>
<evidence type="ECO:0000256" key="4">
    <source>
        <dbReference type="ARBA" id="ARBA00022741"/>
    </source>
</evidence>
<keyword evidence="6" id="KW-0648">Protein biosynthesis</keyword>
<evidence type="ECO:0000313" key="12">
    <source>
        <dbReference type="EMBL" id="OAO95909.1"/>
    </source>
</evidence>
<organism evidence="12 13">
    <name type="scientific">Arabidopsis thaliana</name>
    <name type="common">Mouse-ear cress</name>
    <dbReference type="NCBI Taxonomy" id="3702"/>
    <lineage>
        <taxon>Eukaryota</taxon>
        <taxon>Viridiplantae</taxon>
        <taxon>Streptophyta</taxon>
        <taxon>Embryophyta</taxon>
        <taxon>Tracheophyta</taxon>
        <taxon>Spermatophyta</taxon>
        <taxon>Magnoliopsida</taxon>
        <taxon>eudicotyledons</taxon>
        <taxon>Gunneridae</taxon>
        <taxon>Pentapetalae</taxon>
        <taxon>rosids</taxon>
        <taxon>malvids</taxon>
        <taxon>Brassicales</taxon>
        <taxon>Brassicaceae</taxon>
        <taxon>Camelineae</taxon>
        <taxon>Arabidopsis</taxon>
    </lineage>
</organism>
<sequence length="234" mass="26705">MDPEAEPISENAVKRELKNQKREGERRRKEEEKAKQPPKTSSQSKKSMVADDDVMDQTQYFENRLRYLAAQKEKGENPYPHKFFVSMSISEFIAKYTTLSKEESVEDDEVSLAGRIMSKRSSSDKLFFYDLHNRGSKVQVMTDASTSELDEAEFARFHANVKRGDIVGVTGFPGKTKKGELSIFPRSFTVLSHCLHMLPTKERPPRGTAEAPLTLKKTETWVPGKPRNPNTYII</sequence>
<comment type="caution">
    <text evidence="12">The sequence shown here is derived from an EMBL/GenBank/DDBJ whole genome shotgun (WGS) entry which is preliminary data.</text>
</comment>
<dbReference type="AlphaFoldDB" id="A0A178UPW1"/>